<accession>A0A0M3HTX1</accession>
<organism evidence="1 2">
    <name type="scientific">Ascaris lumbricoides</name>
    <name type="common">Giant roundworm</name>
    <dbReference type="NCBI Taxonomy" id="6252"/>
    <lineage>
        <taxon>Eukaryota</taxon>
        <taxon>Metazoa</taxon>
        <taxon>Ecdysozoa</taxon>
        <taxon>Nematoda</taxon>
        <taxon>Chromadorea</taxon>
        <taxon>Rhabditida</taxon>
        <taxon>Spirurina</taxon>
        <taxon>Ascaridomorpha</taxon>
        <taxon>Ascaridoidea</taxon>
        <taxon>Ascarididae</taxon>
        <taxon>Ascaris</taxon>
    </lineage>
</organism>
<keyword evidence="1" id="KW-1185">Reference proteome</keyword>
<dbReference type="Proteomes" id="UP000036681">
    <property type="component" value="Unplaced"/>
</dbReference>
<name>A0A0M3HTX1_ASCLU</name>
<sequence>MIYQQRKLLPSMTPLFEGRIIDGTVREVLLKLLSCDDGFLSSLCGQNGSWYGHLSAWVHTGAGGAASSDLDQCSDRSARSNVVIEGKHANEKGRKREG</sequence>
<dbReference type="AlphaFoldDB" id="A0A0M3HTX1"/>
<protein>
    <submittedName>
        <fullName evidence="2">Uncharacterized protein</fullName>
    </submittedName>
</protein>
<proteinExistence type="predicted"/>
<evidence type="ECO:0000313" key="2">
    <source>
        <dbReference type="WBParaSite" id="ALUE_0000616401-mRNA-1"/>
    </source>
</evidence>
<evidence type="ECO:0000313" key="1">
    <source>
        <dbReference type="Proteomes" id="UP000036681"/>
    </source>
</evidence>
<dbReference type="WBParaSite" id="ALUE_0000616401-mRNA-1">
    <property type="protein sequence ID" value="ALUE_0000616401-mRNA-1"/>
    <property type="gene ID" value="ALUE_0000616401"/>
</dbReference>
<reference evidence="2" key="1">
    <citation type="submission" date="2017-02" db="UniProtKB">
        <authorList>
            <consortium name="WormBaseParasite"/>
        </authorList>
    </citation>
    <scope>IDENTIFICATION</scope>
</reference>